<dbReference type="Pfam" id="PF22725">
    <property type="entry name" value="GFO_IDH_MocA_C3"/>
    <property type="match status" value="1"/>
</dbReference>
<dbReference type="InterPro" id="IPR050463">
    <property type="entry name" value="Gfo/Idh/MocA_oxidrdct_glycsds"/>
</dbReference>
<dbReference type="SUPFAM" id="SSF51735">
    <property type="entry name" value="NAD(P)-binding Rossmann-fold domains"/>
    <property type="match status" value="1"/>
</dbReference>
<dbReference type="GO" id="GO:0016491">
    <property type="term" value="F:oxidoreductase activity"/>
    <property type="evidence" value="ECO:0007669"/>
    <property type="project" value="UniProtKB-KW"/>
</dbReference>
<evidence type="ECO:0000256" key="1">
    <source>
        <dbReference type="ARBA" id="ARBA00023002"/>
    </source>
</evidence>
<keyword evidence="1" id="KW-0560">Oxidoreductase</keyword>
<dbReference type="AlphaFoldDB" id="A0A229VZ08"/>
<dbReference type="RefSeq" id="WP_093959989.1">
    <property type="nucleotide sequence ID" value="NZ_NEWD01000007.1"/>
</dbReference>
<sequence length="384" mass="43364">MADKTLGVILNGATGRMGYRQHLVRSILPIIEQGGVELSDGSRVQLDPILVGRHEEKLKEVSEKHGGLKYTTDLDSVLADDKYPLYADFLVTSARVAAIEKAIKAGKKAVYTEKPIAETLDDAVELVKLGKENNVVSGVVHDKLFLPGFLKLRRLIDSGFFGRILSVHGEFGYWVFEGDWHKSQRPSWNYKKEQGGGMISDMFPHWNYIIENLFGRITDVYADAKTEIPDRWDEQGNHYDATAEDAAYAVFNTVNGITVQMNSSWNTRVFRDELVEFQVDGTLGSAVIGLFTAKIQARPATPLAFWNPDVPDPHNYWDNWQEIATDEQFENGFKAQWEEYIRALVEHKPYPYDFESGARGVRLASLGYESAKEGRKIEVPENLI</sequence>
<feature type="domain" description="GFO/IDH/MocA-like oxidoreductase" evidence="3">
    <location>
        <begin position="149"/>
        <end position="286"/>
    </location>
</feature>
<evidence type="ECO:0000313" key="5">
    <source>
        <dbReference type="Proteomes" id="UP000215433"/>
    </source>
</evidence>
<evidence type="ECO:0000259" key="2">
    <source>
        <dbReference type="Pfam" id="PF01408"/>
    </source>
</evidence>
<dbReference type="Gene3D" id="3.40.50.720">
    <property type="entry name" value="NAD(P)-binding Rossmann-like Domain"/>
    <property type="match status" value="1"/>
</dbReference>
<dbReference type="InterPro" id="IPR036291">
    <property type="entry name" value="NAD(P)-bd_dom_sf"/>
</dbReference>
<dbReference type="Gene3D" id="3.30.360.10">
    <property type="entry name" value="Dihydrodipicolinate Reductase, domain 2"/>
    <property type="match status" value="1"/>
</dbReference>
<dbReference type="InterPro" id="IPR055170">
    <property type="entry name" value="GFO_IDH_MocA-like_dom"/>
</dbReference>
<accession>A0A229VZ08</accession>
<feature type="domain" description="Gfo/Idh/MocA-like oxidoreductase N-terminal" evidence="2">
    <location>
        <begin position="50"/>
        <end position="139"/>
    </location>
</feature>
<dbReference type="Proteomes" id="UP000215433">
    <property type="component" value="Unassembled WGS sequence"/>
</dbReference>
<name>A0A229VZ08_9BIFI</name>
<dbReference type="InterPro" id="IPR000683">
    <property type="entry name" value="Gfo/Idh/MocA-like_OxRdtase_N"/>
</dbReference>
<dbReference type="EMBL" id="NEWD01000007">
    <property type="protein sequence ID" value="OXN00859.1"/>
    <property type="molecule type" value="Genomic_DNA"/>
</dbReference>
<comment type="caution">
    <text evidence="4">The sequence shown here is derived from an EMBL/GenBank/DDBJ whole genome shotgun (WGS) entry which is preliminary data.</text>
</comment>
<keyword evidence="5" id="KW-1185">Reference proteome</keyword>
<protein>
    <submittedName>
        <fullName evidence="4">Oxidoreductase</fullName>
    </submittedName>
</protein>
<organism evidence="4 5">
    <name type="scientific">Bifidobacterium vansinderenii</name>
    <dbReference type="NCBI Taxonomy" id="1984871"/>
    <lineage>
        <taxon>Bacteria</taxon>
        <taxon>Bacillati</taxon>
        <taxon>Actinomycetota</taxon>
        <taxon>Actinomycetes</taxon>
        <taxon>Bifidobacteriales</taxon>
        <taxon>Bifidobacteriaceae</taxon>
        <taxon>Bifidobacterium</taxon>
    </lineage>
</organism>
<dbReference type="OrthoDB" id="3505279at2"/>
<dbReference type="PANTHER" id="PTHR43818:SF11">
    <property type="entry name" value="BCDNA.GH03377"/>
    <property type="match status" value="1"/>
</dbReference>
<gene>
    <name evidence="4" type="ORF">Tam10B_0815</name>
</gene>
<dbReference type="SUPFAM" id="SSF55347">
    <property type="entry name" value="Glyceraldehyde-3-phosphate dehydrogenase-like, C-terminal domain"/>
    <property type="match status" value="1"/>
</dbReference>
<proteinExistence type="predicted"/>
<dbReference type="GO" id="GO:0000166">
    <property type="term" value="F:nucleotide binding"/>
    <property type="evidence" value="ECO:0007669"/>
    <property type="project" value="InterPro"/>
</dbReference>
<dbReference type="Pfam" id="PF01408">
    <property type="entry name" value="GFO_IDH_MocA"/>
    <property type="match status" value="1"/>
</dbReference>
<evidence type="ECO:0000313" key="4">
    <source>
        <dbReference type="EMBL" id="OXN00859.1"/>
    </source>
</evidence>
<dbReference type="PANTHER" id="PTHR43818">
    <property type="entry name" value="BCDNA.GH03377"/>
    <property type="match status" value="1"/>
</dbReference>
<evidence type="ECO:0000259" key="3">
    <source>
        <dbReference type="Pfam" id="PF22725"/>
    </source>
</evidence>
<reference evidence="4 5" key="1">
    <citation type="submission" date="2017-05" db="EMBL/GenBank/DDBJ databases">
        <title>Bifidobacterium vansinderenii sp. nov.</title>
        <authorList>
            <person name="Lugli G.A."/>
            <person name="Duranti S."/>
            <person name="Mangifesta M."/>
        </authorList>
    </citation>
    <scope>NUCLEOTIDE SEQUENCE [LARGE SCALE GENOMIC DNA]</scope>
    <source>
        <strain evidence="4 5">Tam10B</strain>
    </source>
</reference>